<evidence type="ECO:0000313" key="3">
    <source>
        <dbReference type="EMBL" id="MDM8157982.1"/>
    </source>
</evidence>
<reference evidence="3 4" key="3">
    <citation type="submission" date="2023-06" db="EMBL/GenBank/DDBJ databases">
        <authorList>
            <person name="Zeman M."/>
            <person name="Kubasova T."/>
            <person name="Jahodarova E."/>
            <person name="Nykrynova M."/>
            <person name="Rychlik I."/>
        </authorList>
    </citation>
    <scope>NUCLEOTIDE SEQUENCE [LARGE SCALE GENOMIC DNA]</scope>
    <source>
        <strain evidence="3 4">ET39</strain>
    </source>
</reference>
<organism evidence="3 4">
    <name type="scientific">Amedibacillus dolichus</name>
    <dbReference type="NCBI Taxonomy" id="31971"/>
    <lineage>
        <taxon>Bacteria</taxon>
        <taxon>Bacillati</taxon>
        <taxon>Bacillota</taxon>
        <taxon>Erysipelotrichia</taxon>
        <taxon>Erysipelotrichales</taxon>
        <taxon>Erysipelotrichaceae</taxon>
        <taxon>Amedibacillus</taxon>
    </lineage>
</organism>
<sequence length="196" mass="21791">MTIKLFIDTGHNPGNINAGAIIEGIVEQAINFTVTQMLAQLLDSDCRFAVRTSRMYPQQVLGTDTASSLQERVAMANAWGADYFFSIHCNYNNVPAVNGSEIYVYAQNSIAWTMASTVLPILCATAGTNNNLVRVNPALYVLRRTTMPALLVELGYMSNPQDLNKLINDPFSFAYGLYSGILYYFLRVNTIEYPCF</sequence>
<dbReference type="CDD" id="cd02696">
    <property type="entry name" value="MurNAc-LAA"/>
    <property type="match status" value="1"/>
</dbReference>
<dbReference type="Proteomes" id="UP001529340">
    <property type="component" value="Unassembled WGS sequence"/>
</dbReference>
<reference evidence="4" key="2">
    <citation type="submission" date="2023-06" db="EMBL/GenBank/DDBJ databases">
        <title>Identification and characterization of horizontal gene transfer across gut microbiota members of farm animals based on homology search.</title>
        <authorList>
            <person name="Zeman M."/>
            <person name="Kubasova T."/>
            <person name="Jahodarova E."/>
            <person name="Nykrynova M."/>
            <person name="Rychlik I."/>
        </authorList>
    </citation>
    <scope>NUCLEOTIDE SEQUENCE [LARGE SCALE GENOMIC DNA]</scope>
    <source>
        <strain evidence="4">ET39</strain>
    </source>
</reference>
<keyword evidence="4" id="KW-1185">Reference proteome</keyword>
<comment type="caution">
    <text evidence="3">The sequence shown here is derived from an EMBL/GenBank/DDBJ whole genome shotgun (WGS) entry which is preliminary data.</text>
</comment>
<dbReference type="Gene3D" id="3.40.630.40">
    <property type="entry name" value="Zn-dependent exopeptidases"/>
    <property type="match status" value="1"/>
</dbReference>
<dbReference type="SUPFAM" id="SSF53187">
    <property type="entry name" value="Zn-dependent exopeptidases"/>
    <property type="match status" value="1"/>
</dbReference>
<keyword evidence="1 3" id="KW-0378">Hydrolase</keyword>
<feature type="domain" description="MurNAc-LAA" evidence="2">
    <location>
        <begin position="73"/>
        <end position="182"/>
    </location>
</feature>
<dbReference type="InterPro" id="IPR050695">
    <property type="entry name" value="N-acetylmuramoyl_amidase_3"/>
</dbReference>
<dbReference type="PANTHER" id="PTHR30404:SF0">
    <property type="entry name" value="N-ACETYLMURAMOYL-L-ALANINE AMIDASE AMIC"/>
    <property type="match status" value="1"/>
</dbReference>
<accession>A0ABT7UEC3</accession>
<evidence type="ECO:0000256" key="1">
    <source>
        <dbReference type="ARBA" id="ARBA00022801"/>
    </source>
</evidence>
<evidence type="ECO:0000259" key="2">
    <source>
        <dbReference type="SMART" id="SM00646"/>
    </source>
</evidence>
<protein>
    <submittedName>
        <fullName evidence="3">N-acetylmuramoyl-L-alanine amidase</fullName>
        <ecNumber evidence="3">3.5.1.28</ecNumber>
    </submittedName>
</protein>
<name>A0ABT7UEC3_9FIRM</name>
<dbReference type="EMBL" id="JAUDCG010000057">
    <property type="protein sequence ID" value="MDM8157982.1"/>
    <property type="molecule type" value="Genomic_DNA"/>
</dbReference>
<dbReference type="InterPro" id="IPR002508">
    <property type="entry name" value="MurNAc-LAA_cat"/>
</dbReference>
<dbReference type="GO" id="GO:0008745">
    <property type="term" value="F:N-acetylmuramoyl-L-alanine amidase activity"/>
    <property type="evidence" value="ECO:0007669"/>
    <property type="project" value="UniProtKB-EC"/>
</dbReference>
<dbReference type="RefSeq" id="WP_289608421.1">
    <property type="nucleotide sequence ID" value="NZ_JAUDCG010000057.1"/>
</dbReference>
<reference evidence="3 4" key="1">
    <citation type="submission" date="2023-06" db="EMBL/GenBank/DDBJ databases">
        <title>Identification and characterization of horizontal gene transfer across gut microbiota members of farm animals based on homology search.</title>
        <authorList>
            <person name="Schwarzerova J."/>
            <person name="Nykrynova M."/>
            <person name="Jureckova K."/>
            <person name="Cejkova D."/>
            <person name="Rychlik I."/>
        </authorList>
    </citation>
    <scope>NUCLEOTIDE SEQUENCE [LARGE SCALE GENOMIC DNA]</scope>
    <source>
        <strain evidence="3 4">ET39</strain>
    </source>
</reference>
<dbReference type="SMART" id="SM00646">
    <property type="entry name" value="Ami_3"/>
    <property type="match status" value="1"/>
</dbReference>
<proteinExistence type="predicted"/>
<gene>
    <name evidence="3" type="ORF">QUV96_10100</name>
</gene>
<dbReference type="EC" id="3.5.1.28" evidence="3"/>
<dbReference type="Pfam" id="PF01520">
    <property type="entry name" value="Amidase_3"/>
    <property type="match status" value="1"/>
</dbReference>
<evidence type="ECO:0000313" key="4">
    <source>
        <dbReference type="Proteomes" id="UP001529340"/>
    </source>
</evidence>
<dbReference type="PANTHER" id="PTHR30404">
    <property type="entry name" value="N-ACETYLMURAMOYL-L-ALANINE AMIDASE"/>
    <property type="match status" value="1"/>
</dbReference>